<dbReference type="Gene3D" id="3.30.300.10">
    <property type="match status" value="1"/>
</dbReference>
<dbReference type="InterPro" id="IPR025777">
    <property type="entry name" value="GMPS_ATP_PPase_dom"/>
</dbReference>
<dbReference type="CDD" id="cd01742">
    <property type="entry name" value="GATase1_GMP_Synthase"/>
    <property type="match status" value="1"/>
</dbReference>
<dbReference type="NCBIfam" id="TIGR00884">
    <property type="entry name" value="guaA_Cterm"/>
    <property type="match status" value="1"/>
</dbReference>
<dbReference type="NCBIfam" id="NF000848">
    <property type="entry name" value="PRK00074.1"/>
    <property type="match status" value="1"/>
</dbReference>
<comment type="subunit">
    <text evidence="9">Homodimer.</text>
</comment>
<dbReference type="GO" id="GO:0005829">
    <property type="term" value="C:cytosol"/>
    <property type="evidence" value="ECO:0007669"/>
    <property type="project" value="TreeGrafter"/>
</dbReference>
<sequence>MIVVVDFGSQTAHLIARRVKDLGVTALIVQPDIALSKIVEVKPQGIILSGGPASVYEPGAPSVDKRIFELGIPVLGICYGQQLMAHLLPGGQTAKGKIREDGPATLILDKSSLLLAGVSPHSRIWMSHGDAVISPPDGFTFVAHSLTTPSAAMVNEKKRLYGVQFHPEVEHTEHGNLILTNFLQKICHLSIAKQKINLETIIDQIKEKIGDKKAIAAVSGGLDSTVASVLTAKAIGKNLIPIHIDNGLMRAGTTKRVIDFFSNKLGIKPIILKTQDRFLASLTGKTDPEEKRKVIGKLYIDLFQEEVKKYPEVRFLVQGTIYSDVIESKGSRHAANIKSHHNVGGLPETLQLKLIEPIREFYTDQVRQIAHELQIPTEFINQQPHPGPGYAIRILGEVTAERLTAIQMADEIVVSELKAAGLYEELLHSFPIFTNAKSTSVKGDGRVFGEVVAIRALTSKDRMTADWARLPYDLMQKLSSRITNEIPIVSRVVYDITTKPPATMEWE</sequence>
<evidence type="ECO:0000256" key="2">
    <source>
        <dbReference type="ARBA" id="ARBA00005153"/>
    </source>
</evidence>
<dbReference type="EMBL" id="MGAR01000035">
    <property type="protein sequence ID" value="OGK51146.1"/>
    <property type="molecule type" value="Genomic_DNA"/>
</dbReference>
<proteinExistence type="inferred from homology"/>
<dbReference type="PANTHER" id="PTHR11922">
    <property type="entry name" value="GMP SYNTHASE-RELATED"/>
    <property type="match status" value="1"/>
</dbReference>
<name>A0A1F7J6C7_9BACT</name>
<comment type="caution">
    <text evidence="12">The sequence shown here is derived from an EMBL/GenBank/DDBJ whole genome shotgun (WGS) entry which is preliminary data.</text>
</comment>
<dbReference type="STRING" id="1802067.A2966_00195"/>
<keyword evidence="8 9" id="KW-0315">Glutamine amidotransferase</keyword>
<dbReference type="GO" id="GO:0003921">
    <property type="term" value="F:GMP synthase activity"/>
    <property type="evidence" value="ECO:0007669"/>
    <property type="project" value="InterPro"/>
</dbReference>
<dbReference type="PANTHER" id="PTHR11922:SF2">
    <property type="entry name" value="GMP SYNTHASE [GLUTAMINE-HYDROLYZING]"/>
    <property type="match status" value="1"/>
</dbReference>
<evidence type="ECO:0000313" key="12">
    <source>
        <dbReference type="EMBL" id="OGK51146.1"/>
    </source>
</evidence>
<dbReference type="PRINTS" id="PR00096">
    <property type="entry name" value="GATASE"/>
</dbReference>
<dbReference type="PROSITE" id="PS51553">
    <property type="entry name" value="GMPS_ATP_PPASE"/>
    <property type="match status" value="1"/>
</dbReference>
<dbReference type="Gene3D" id="3.40.50.880">
    <property type="match status" value="1"/>
</dbReference>
<dbReference type="EC" id="6.3.5.2" evidence="9"/>
<dbReference type="PRINTS" id="PR00097">
    <property type="entry name" value="ANTSNTHASEII"/>
</dbReference>
<dbReference type="PRINTS" id="PR00099">
    <property type="entry name" value="CPSGATASE"/>
</dbReference>
<dbReference type="Pfam" id="PF00117">
    <property type="entry name" value="GATase"/>
    <property type="match status" value="1"/>
</dbReference>
<reference evidence="12 13" key="1">
    <citation type="journal article" date="2016" name="Nat. Commun.">
        <title>Thousands of microbial genomes shed light on interconnected biogeochemical processes in an aquifer system.</title>
        <authorList>
            <person name="Anantharaman K."/>
            <person name="Brown C.T."/>
            <person name="Hug L.A."/>
            <person name="Sharon I."/>
            <person name="Castelle C.J."/>
            <person name="Probst A.J."/>
            <person name="Thomas B.C."/>
            <person name="Singh A."/>
            <person name="Wilkins M.J."/>
            <person name="Karaoz U."/>
            <person name="Brodie E.L."/>
            <person name="Williams K.H."/>
            <person name="Hubbard S.S."/>
            <person name="Banfield J.F."/>
        </authorList>
    </citation>
    <scope>NUCLEOTIDE SEQUENCE [LARGE SCALE GENOMIC DNA]</scope>
</reference>
<keyword evidence="3 9" id="KW-0436">Ligase</keyword>
<dbReference type="Proteomes" id="UP000176480">
    <property type="component" value="Unassembled WGS sequence"/>
</dbReference>
<protein>
    <recommendedName>
        <fullName evidence="9">GMP synthase [glutamine-hydrolyzing]</fullName>
        <ecNumber evidence="9">6.3.5.2</ecNumber>
    </recommendedName>
    <alternativeName>
        <fullName evidence="9">GMP synthetase</fullName>
    </alternativeName>
    <alternativeName>
        <fullName evidence="9">Glutamine amidotransferase</fullName>
    </alternativeName>
</protein>
<dbReference type="Gene3D" id="3.40.50.620">
    <property type="entry name" value="HUPs"/>
    <property type="match status" value="1"/>
</dbReference>
<evidence type="ECO:0000256" key="10">
    <source>
        <dbReference type="PROSITE-ProRule" id="PRU00886"/>
    </source>
</evidence>
<evidence type="ECO:0000259" key="11">
    <source>
        <dbReference type="PROSITE" id="PS51553"/>
    </source>
</evidence>
<dbReference type="AlphaFoldDB" id="A0A1F7J6C7"/>
<dbReference type="UniPathway" id="UPA00189">
    <property type="reaction ID" value="UER00296"/>
</dbReference>
<evidence type="ECO:0000256" key="5">
    <source>
        <dbReference type="ARBA" id="ARBA00022749"/>
    </source>
</evidence>
<dbReference type="SUPFAM" id="SSF54810">
    <property type="entry name" value="GMP synthetase C-terminal dimerisation domain"/>
    <property type="match status" value="1"/>
</dbReference>
<keyword evidence="6 9" id="KW-0658">Purine biosynthesis</keyword>
<evidence type="ECO:0000256" key="4">
    <source>
        <dbReference type="ARBA" id="ARBA00022741"/>
    </source>
</evidence>
<feature type="active site" description="Nucleophile" evidence="9">
    <location>
        <position position="78"/>
    </location>
</feature>
<keyword evidence="5 9" id="KW-0332">GMP biosynthesis</keyword>
<evidence type="ECO:0000256" key="6">
    <source>
        <dbReference type="ARBA" id="ARBA00022755"/>
    </source>
</evidence>
<dbReference type="InterPro" id="IPR001674">
    <property type="entry name" value="GMP_synth_C"/>
</dbReference>
<dbReference type="SUPFAM" id="SSF52317">
    <property type="entry name" value="Class I glutamine amidotransferase-like"/>
    <property type="match status" value="1"/>
</dbReference>
<dbReference type="InterPro" id="IPR022955">
    <property type="entry name" value="GMP_synthase"/>
</dbReference>
<keyword evidence="7 9" id="KW-0067">ATP-binding</keyword>
<dbReference type="FunFam" id="3.40.50.880:FF:000001">
    <property type="entry name" value="GMP synthase [glutamine-hydrolyzing]"/>
    <property type="match status" value="1"/>
</dbReference>
<evidence type="ECO:0000256" key="7">
    <source>
        <dbReference type="ARBA" id="ARBA00022840"/>
    </source>
</evidence>
<dbReference type="NCBIfam" id="TIGR00888">
    <property type="entry name" value="guaA_Nterm"/>
    <property type="match status" value="1"/>
</dbReference>
<feature type="active site" evidence="9">
    <location>
        <position position="168"/>
    </location>
</feature>
<evidence type="ECO:0000256" key="8">
    <source>
        <dbReference type="ARBA" id="ARBA00022962"/>
    </source>
</evidence>
<feature type="active site" evidence="9">
    <location>
        <position position="166"/>
    </location>
</feature>
<dbReference type="CDD" id="cd01997">
    <property type="entry name" value="GMP_synthase_C"/>
    <property type="match status" value="1"/>
</dbReference>
<dbReference type="FunFam" id="3.30.300.10:FF:000002">
    <property type="entry name" value="GMP synthase [glutamine-hydrolyzing]"/>
    <property type="match status" value="1"/>
</dbReference>
<dbReference type="HAMAP" id="MF_00344">
    <property type="entry name" value="GMP_synthase"/>
    <property type="match status" value="1"/>
</dbReference>
<organism evidence="12 13">
    <name type="scientific">Candidatus Roizmanbacteria bacterium RIFCSPLOWO2_01_FULL_41_22</name>
    <dbReference type="NCBI Taxonomy" id="1802067"/>
    <lineage>
        <taxon>Bacteria</taxon>
        <taxon>Candidatus Roizmaniibacteriota</taxon>
    </lineage>
</organism>
<evidence type="ECO:0000256" key="1">
    <source>
        <dbReference type="ARBA" id="ARBA00002332"/>
    </source>
</evidence>
<evidence type="ECO:0000313" key="13">
    <source>
        <dbReference type="Proteomes" id="UP000176480"/>
    </source>
</evidence>
<gene>
    <name evidence="9" type="primary">guaA</name>
    <name evidence="12" type="ORF">A2966_00195</name>
</gene>
<evidence type="ECO:0000256" key="3">
    <source>
        <dbReference type="ARBA" id="ARBA00022598"/>
    </source>
</evidence>
<feature type="domain" description="GMPS ATP-PPase" evidence="11">
    <location>
        <begin position="192"/>
        <end position="382"/>
    </location>
</feature>
<dbReference type="InterPro" id="IPR004739">
    <property type="entry name" value="GMP_synth_GATase"/>
</dbReference>
<dbReference type="InterPro" id="IPR029062">
    <property type="entry name" value="Class_I_gatase-like"/>
</dbReference>
<dbReference type="Pfam" id="PF00958">
    <property type="entry name" value="GMP_synt_C"/>
    <property type="match status" value="1"/>
</dbReference>
<feature type="binding site" evidence="10">
    <location>
        <begin position="219"/>
        <end position="225"/>
    </location>
    <ligand>
        <name>ATP</name>
        <dbReference type="ChEBI" id="CHEBI:30616"/>
    </ligand>
</feature>
<dbReference type="PROSITE" id="PS51273">
    <property type="entry name" value="GATASE_TYPE_1"/>
    <property type="match status" value="1"/>
</dbReference>
<comment type="pathway">
    <text evidence="2 9">Purine metabolism; GMP biosynthesis; GMP from XMP (L-Gln route): step 1/1.</text>
</comment>
<dbReference type="InterPro" id="IPR014729">
    <property type="entry name" value="Rossmann-like_a/b/a_fold"/>
</dbReference>
<evidence type="ECO:0000256" key="9">
    <source>
        <dbReference type="HAMAP-Rule" id="MF_00344"/>
    </source>
</evidence>
<dbReference type="SUPFAM" id="SSF52402">
    <property type="entry name" value="Adenine nucleotide alpha hydrolases-like"/>
    <property type="match status" value="1"/>
</dbReference>
<comment type="function">
    <text evidence="1 9">Catalyzes the synthesis of GMP from XMP.</text>
</comment>
<comment type="catalytic activity">
    <reaction evidence="9">
        <text>XMP + L-glutamine + ATP + H2O = GMP + L-glutamate + AMP + diphosphate + 2 H(+)</text>
        <dbReference type="Rhea" id="RHEA:11680"/>
        <dbReference type="ChEBI" id="CHEBI:15377"/>
        <dbReference type="ChEBI" id="CHEBI:15378"/>
        <dbReference type="ChEBI" id="CHEBI:29985"/>
        <dbReference type="ChEBI" id="CHEBI:30616"/>
        <dbReference type="ChEBI" id="CHEBI:33019"/>
        <dbReference type="ChEBI" id="CHEBI:57464"/>
        <dbReference type="ChEBI" id="CHEBI:58115"/>
        <dbReference type="ChEBI" id="CHEBI:58359"/>
        <dbReference type="ChEBI" id="CHEBI:456215"/>
        <dbReference type="EC" id="6.3.5.2"/>
    </reaction>
</comment>
<accession>A0A1F7J6C7</accession>
<dbReference type="GO" id="GO:0005524">
    <property type="term" value="F:ATP binding"/>
    <property type="evidence" value="ECO:0007669"/>
    <property type="project" value="UniProtKB-UniRule"/>
</dbReference>
<dbReference type="InterPro" id="IPR017926">
    <property type="entry name" value="GATASE"/>
</dbReference>
<keyword evidence="4 9" id="KW-0547">Nucleotide-binding</keyword>